<reference evidence="1" key="1">
    <citation type="submission" date="2020-11" db="EMBL/GenBank/DDBJ databases">
        <title>Sequencing the genomes of 1000 actinobacteria strains.</title>
        <authorList>
            <person name="Klenk H.-P."/>
        </authorList>
    </citation>
    <scope>NUCLEOTIDE SEQUENCE</scope>
    <source>
        <strain evidence="1">DSM 43175</strain>
    </source>
</reference>
<dbReference type="GO" id="GO:0005524">
    <property type="term" value="F:ATP binding"/>
    <property type="evidence" value="ECO:0007669"/>
    <property type="project" value="UniProtKB-KW"/>
</dbReference>
<proteinExistence type="predicted"/>
<dbReference type="AlphaFoldDB" id="A0A931DNI3"/>
<keyword evidence="1" id="KW-0547">Nucleotide-binding</keyword>
<dbReference type="SUPFAM" id="SSF52540">
    <property type="entry name" value="P-loop containing nucleoside triphosphate hydrolases"/>
    <property type="match status" value="1"/>
</dbReference>
<dbReference type="InterPro" id="IPR027417">
    <property type="entry name" value="P-loop_NTPase"/>
</dbReference>
<keyword evidence="2" id="KW-1185">Reference proteome</keyword>
<keyword evidence="1" id="KW-0067">ATP-binding</keyword>
<evidence type="ECO:0000313" key="1">
    <source>
        <dbReference type="EMBL" id="MBG6092857.1"/>
    </source>
</evidence>
<gene>
    <name evidence="1" type="ORF">IW256_006970</name>
</gene>
<dbReference type="Proteomes" id="UP000614047">
    <property type="component" value="Unassembled WGS sequence"/>
</dbReference>
<name>A0A931DNI3_9ACTN</name>
<dbReference type="EMBL" id="JADOUA010000001">
    <property type="protein sequence ID" value="MBG6092857.1"/>
    <property type="molecule type" value="Genomic_DNA"/>
</dbReference>
<sequence>MNAFGNTVDGDLVQIQNRFVRGRPAMYLGPTEIRERIACYVPPRNHEQALKTLFTDHAVLLCGPSGCGRETTAIAALNQLHHGTTIRRFSTDEEESEEITAGGPRGYIIRDADASPSQLLHCVDNAREAGAYLAIIADTADHLHLDLRPIEIEPPNALDVYHRRLAHRRLGPHWSHWDDARDLLNGALPKDARRLAEIAEKIEQRGGTPEAMRAEALQAYRGWNDELSSWFKKNKQPHDQALLVAAATLAPAPENNVYHAAQTLAQQLDITVNGAGLAWVPLAGVRTFLKADPGKDSIAFSRHGYADSVLQHVWADYPLSRPALLTWLADLPTDPDVPEPLAKTIAARFADLAAEHGDAKQITRTALRWAEADKSGLAYIALARTCLHPVVGGRIRTQLYEWSRTARAHQSLKLTIARVCQTLGDVHPSIALTRLKHLITYGNVQILNEVATVILALAEEHRREVLKAILTWCSDSPERLSPTASQRRKRAGAVIFLRLAQPPRPSLFNGSHALSPRNCLPAWQAAFRHTPETTFQSVLHHWLDTALLNPQLRDQLVETLRDAARPWVEAPQPLTHHPIVAPDTARILIDNVRRWAALHPSDRNRRAIRDDIVIPLLRPWLLRIVFVLWVWLRTTAETIRSG</sequence>
<accession>A0A931DNI3</accession>
<organism evidence="1 2">
    <name type="scientific">Actinomadura viridis</name>
    <dbReference type="NCBI Taxonomy" id="58110"/>
    <lineage>
        <taxon>Bacteria</taxon>
        <taxon>Bacillati</taxon>
        <taxon>Actinomycetota</taxon>
        <taxon>Actinomycetes</taxon>
        <taxon>Streptosporangiales</taxon>
        <taxon>Thermomonosporaceae</taxon>
        <taxon>Actinomadura</taxon>
    </lineage>
</organism>
<dbReference type="RefSeq" id="WP_197014984.1">
    <property type="nucleotide sequence ID" value="NZ_BAABES010000009.1"/>
</dbReference>
<evidence type="ECO:0000313" key="2">
    <source>
        <dbReference type="Proteomes" id="UP000614047"/>
    </source>
</evidence>
<comment type="caution">
    <text evidence="1">The sequence shown here is derived from an EMBL/GenBank/DDBJ whole genome shotgun (WGS) entry which is preliminary data.</text>
</comment>
<protein>
    <submittedName>
        <fullName evidence="1">Energy-coupling factor transporter ATP-binding protein EcfA2</fullName>
    </submittedName>
</protein>